<accession>A0A4Z2DR56</accession>
<dbReference type="GO" id="GO:0008540">
    <property type="term" value="C:proteasome regulatory particle, base subcomplex"/>
    <property type="evidence" value="ECO:0007669"/>
    <property type="project" value="TreeGrafter"/>
</dbReference>
<dbReference type="FunFam" id="3.40.50.410:FF:000005">
    <property type="entry name" value="26S proteasome non-ATPase regulatory subunit 4"/>
    <property type="match status" value="1"/>
</dbReference>
<feature type="domain" description="VWFA" evidence="7">
    <location>
        <begin position="24"/>
        <end position="131"/>
    </location>
</feature>
<dbReference type="InterPro" id="IPR036465">
    <property type="entry name" value="vWFA_dom_sf"/>
</dbReference>
<dbReference type="STRING" id="6182.A0A4Z2DR56"/>
<evidence type="ECO:0000256" key="6">
    <source>
        <dbReference type="SAM" id="MobiDB-lite"/>
    </source>
</evidence>
<comment type="caution">
    <text evidence="8">The sequence shown here is derived from an EMBL/GenBank/DDBJ whole genome shotgun (WGS) entry which is preliminary data.</text>
</comment>
<dbReference type="Proteomes" id="UP000311919">
    <property type="component" value="Unassembled WGS sequence"/>
</dbReference>
<keyword evidence="9" id="KW-1185">Reference proteome</keyword>
<name>A0A4Z2DR56_SCHJA</name>
<feature type="compositionally biased region" description="Polar residues" evidence="6">
    <location>
        <begin position="375"/>
        <end position="385"/>
    </location>
</feature>
<sequence length="397" mass="44267">IECWILEVAKSKLFSCFAMSQEATIIAVDNSDYMRNGDFFPSRLQAQNDAVSLICQSKRQRNPENTLGLLSLANTEVLCTLTNDVSKIYNRLHLVEPKGSIIFCSSIRVAHLALRHRQLRHQKMRIICFIGSPILEDEKELIKLAKRLKKEKVNVDIINFGENEDESTKVVRVYRHNKWQRRDRFSSHIMTSPVVAGEDGSGLPGTGLGLEFGLDGAEDPDLLYALRVSMEDQRMRQEHEVNADNETTTTVTTSLPAGAGTSEEAMLQQALAMSMQMNNTESPSLPMDIDLAAMSEEDQIAYALRMSLQQMGEETAHPSTTILESNKLNLSTSPTISTSTDLDVMYDAEFLESVLQSLPGVDTQNEDVRKAISDLTRSQSQGSSSKNEKGDEDQQNN</sequence>
<dbReference type="GO" id="GO:0043161">
    <property type="term" value="P:proteasome-mediated ubiquitin-dependent protein catabolic process"/>
    <property type="evidence" value="ECO:0007669"/>
    <property type="project" value="TreeGrafter"/>
</dbReference>
<dbReference type="Pfam" id="PF13519">
    <property type="entry name" value="VWA_2"/>
    <property type="match status" value="1"/>
</dbReference>
<dbReference type="CDD" id="cd22297">
    <property type="entry name" value="PSMD4_RAZUL"/>
    <property type="match status" value="1"/>
</dbReference>
<evidence type="ECO:0000256" key="3">
    <source>
        <dbReference type="ARBA" id="ARBA00022737"/>
    </source>
</evidence>
<dbReference type="GO" id="GO:0031593">
    <property type="term" value="F:polyubiquitin modification-dependent protein binding"/>
    <property type="evidence" value="ECO:0007669"/>
    <property type="project" value="TreeGrafter"/>
</dbReference>
<dbReference type="AlphaFoldDB" id="A0A4Z2DR56"/>
<feature type="region of interest" description="Disordered" evidence="6">
    <location>
        <begin position="358"/>
        <end position="397"/>
    </location>
</feature>
<protein>
    <recommendedName>
        <fullName evidence="2">26S proteasome non-ATPase regulatory subunit 4</fullName>
    </recommendedName>
    <alternativeName>
        <fullName evidence="5">26S proteasome regulatory subunit RPN10</fullName>
    </alternativeName>
</protein>
<dbReference type="PANTHER" id="PTHR10223:SF0">
    <property type="entry name" value="26S PROTEASOME NON-ATPASE REGULATORY SUBUNIT 4"/>
    <property type="match status" value="1"/>
</dbReference>
<feature type="non-terminal residue" evidence="8">
    <location>
        <position position="1"/>
    </location>
</feature>
<dbReference type="PROSITE" id="PS50330">
    <property type="entry name" value="UIM"/>
    <property type="match status" value="3"/>
</dbReference>
<dbReference type="SUPFAM" id="SSF53300">
    <property type="entry name" value="vWA-like"/>
    <property type="match status" value="1"/>
</dbReference>
<evidence type="ECO:0000256" key="4">
    <source>
        <dbReference type="ARBA" id="ARBA00022942"/>
    </source>
</evidence>
<dbReference type="InterPro" id="IPR003903">
    <property type="entry name" value="UIM_dom"/>
</dbReference>
<dbReference type="OrthoDB" id="1731724at2759"/>
<proteinExistence type="inferred from homology"/>
<dbReference type="SMART" id="SM00726">
    <property type="entry name" value="UIM"/>
    <property type="match status" value="3"/>
</dbReference>
<keyword evidence="3" id="KW-0677">Repeat</keyword>
<reference evidence="8 9" key="1">
    <citation type="submission" date="2019-03" db="EMBL/GenBank/DDBJ databases">
        <title>An improved genome assembly of the fluke Schistosoma japonicum.</title>
        <authorList>
            <person name="Hu W."/>
            <person name="Luo F."/>
            <person name="Yin M."/>
            <person name="Mo X."/>
            <person name="Sun C."/>
            <person name="Wu Q."/>
            <person name="Zhu B."/>
            <person name="Xiang M."/>
            <person name="Wang J."/>
            <person name="Wang Y."/>
            <person name="Zhang T."/>
            <person name="Xu B."/>
            <person name="Zheng H."/>
            <person name="Feng Z."/>
        </authorList>
    </citation>
    <scope>NUCLEOTIDE SEQUENCE [LARGE SCALE GENOMIC DNA]</scope>
    <source>
        <strain evidence="8">HuSjv2</strain>
        <tissue evidence="8">Worms</tissue>
    </source>
</reference>
<dbReference type="Gene3D" id="6.10.300.40">
    <property type="match status" value="1"/>
</dbReference>
<dbReference type="GO" id="GO:0005634">
    <property type="term" value="C:nucleus"/>
    <property type="evidence" value="ECO:0007669"/>
    <property type="project" value="TreeGrafter"/>
</dbReference>
<comment type="similarity">
    <text evidence="1">Belongs to the proteasome subunit S5A family.</text>
</comment>
<evidence type="ECO:0000313" key="9">
    <source>
        <dbReference type="Proteomes" id="UP000311919"/>
    </source>
</evidence>
<dbReference type="Pfam" id="PF02809">
    <property type="entry name" value="UIM"/>
    <property type="match status" value="3"/>
</dbReference>
<dbReference type="InterPro" id="IPR049590">
    <property type="entry name" value="PSMD4_RAZUL-like"/>
</dbReference>
<dbReference type="Gene3D" id="3.40.50.410">
    <property type="entry name" value="von Willebrand factor, type A domain"/>
    <property type="match status" value="1"/>
</dbReference>
<dbReference type="InterPro" id="IPR027040">
    <property type="entry name" value="PSMD4"/>
</dbReference>
<evidence type="ECO:0000256" key="2">
    <source>
        <dbReference type="ARBA" id="ARBA00014934"/>
    </source>
</evidence>
<evidence type="ECO:0000256" key="5">
    <source>
        <dbReference type="ARBA" id="ARBA00044341"/>
    </source>
</evidence>
<dbReference type="PANTHER" id="PTHR10223">
    <property type="entry name" value="26S PROTEASOME NON-ATPASE REGULATORY SUBUNIT 4"/>
    <property type="match status" value="1"/>
</dbReference>
<evidence type="ECO:0000256" key="1">
    <source>
        <dbReference type="ARBA" id="ARBA00005574"/>
    </source>
</evidence>
<dbReference type="InterPro" id="IPR002035">
    <property type="entry name" value="VWF_A"/>
</dbReference>
<dbReference type="EMBL" id="SKCS01000070">
    <property type="protein sequence ID" value="TNN18620.1"/>
    <property type="molecule type" value="Genomic_DNA"/>
</dbReference>
<gene>
    <name evidence="8" type="ORF">EWB00_010098</name>
</gene>
<dbReference type="GO" id="GO:0005829">
    <property type="term" value="C:cytosol"/>
    <property type="evidence" value="ECO:0007669"/>
    <property type="project" value="TreeGrafter"/>
</dbReference>
<evidence type="ECO:0000259" key="7">
    <source>
        <dbReference type="Pfam" id="PF13519"/>
    </source>
</evidence>
<organism evidence="8 9">
    <name type="scientific">Schistosoma japonicum</name>
    <name type="common">Blood fluke</name>
    <dbReference type="NCBI Taxonomy" id="6182"/>
    <lineage>
        <taxon>Eukaryota</taxon>
        <taxon>Metazoa</taxon>
        <taxon>Spiralia</taxon>
        <taxon>Lophotrochozoa</taxon>
        <taxon>Platyhelminthes</taxon>
        <taxon>Trematoda</taxon>
        <taxon>Digenea</taxon>
        <taxon>Strigeidida</taxon>
        <taxon>Schistosomatoidea</taxon>
        <taxon>Schistosomatidae</taxon>
        <taxon>Schistosoma</taxon>
    </lineage>
</organism>
<keyword evidence="4 8" id="KW-0647">Proteasome</keyword>
<evidence type="ECO:0000313" key="8">
    <source>
        <dbReference type="EMBL" id="TNN18620.1"/>
    </source>
</evidence>
<dbReference type="Gene3D" id="6.10.250.380">
    <property type="match status" value="1"/>
</dbReference>